<accession>A0A5A7P4E0</accession>
<keyword evidence="2" id="KW-1185">Reference proteome</keyword>
<name>A0A5A7P4E0_STRAF</name>
<comment type="caution">
    <text evidence="1">The sequence shown here is derived from an EMBL/GenBank/DDBJ whole genome shotgun (WGS) entry which is preliminary data.</text>
</comment>
<reference evidence="2" key="1">
    <citation type="journal article" date="2019" name="Curr. Biol.">
        <title>Genome Sequence of Striga asiatica Provides Insight into the Evolution of Plant Parasitism.</title>
        <authorList>
            <person name="Yoshida S."/>
            <person name="Kim S."/>
            <person name="Wafula E.K."/>
            <person name="Tanskanen J."/>
            <person name="Kim Y.M."/>
            <person name="Honaas L."/>
            <person name="Yang Z."/>
            <person name="Spallek T."/>
            <person name="Conn C.E."/>
            <person name="Ichihashi Y."/>
            <person name="Cheong K."/>
            <person name="Cui S."/>
            <person name="Der J.P."/>
            <person name="Gundlach H."/>
            <person name="Jiao Y."/>
            <person name="Hori C."/>
            <person name="Ishida J.K."/>
            <person name="Kasahara H."/>
            <person name="Kiba T."/>
            <person name="Kim M.S."/>
            <person name="Koo N."/>
            <person name="Laohavisit A."/>
            <person name="Lee Y.H."/>
            <person name="Lumba S."/>
            <person name="McCourt P."/>
            <person name="Mortimer J.C."/>
            <person name="Mutuku J.M."/>
            <person name="Nomura T."/>
            <person name="Sasaki-Sekimoto Y."/>
            <person name="Seto Y."/>
            <person name="Wang Y."/>
            <person name="Wakatake T."/>
            <person name="Sakakibara H."/>
            <person name="Demura T."/>
            <person name="Yamaguchi S."/>
            <person name="Yoneyama K."/>
            <person name="Manabe R.I."/>
            <person name="Nelson D.C."/>
            <person name="Schulman A.H."/>
            <person name="Timko M.P."/>
            <person name="dePamphilis C.W."/>
            <person name="Choi D."/>
            <person name="Shirasu K."/>
        </authorList>
    </citation>
    <scope>NUCLEOTIDE SEQUENCE [LARGE SCALE GENOMIC DNA]</scope>
    <source>
        <strain evidence="2">cv. UVA1</strain>
    </source>
</reference>
<gene>
    <name evidence="1" type="ORF">STAS_03122</name>
</gene>
<organism evidence="1 2">
    <name type="scientific">Striga asiatica</name>
    <name type="common">Asiatic witchweed</name>
    <name type="synonym">Buchnera asiatica</name>
    <dbReference type="NCBI Taxonomy" id="4170"/>
    <lineage>
        <taxon>Eukaryota</taxon>
        <taxon>Viridiplantae</taxon>
        <taxon>Streptophyta</taxon>
        <taxon>Embryophyta</taxon>
        <taxon>Tracheophyta</taxon>
        <taxon>Spermatophyta</taxon>
        <taxon>Magnoliopsida</taxon>
        <taxon>eudicotyledons</taxon>
        <taxon>Gunneridae</taxon>
        <taxon>Pentapetalae</taxon>
        <taxon>asterids</taxon>
        <taxon>lamiids</taxon>
        <taxon>Lamiales</taxon>
        <taxon>Orobanchaceae</taxon>
        <taxon>Buchnereae</taxon>
        <taxon>Striga</taxon>
    </lineage>
</organism>
<proteinExistence type="predicted"/>
<dbReference type="Proteomes" id="UP000325081">
    <property type="component" value="Unassembled WGS sequence"/>
</dbReference>
<protein>
    <submittedName>
        <fullName evidence="1">Protein phosphatase 2C family protein</fullName>
    </submittedName>
</protein>
<dbReference type="EMBL" id="BKCP01001891">
    <property type="protein sequence ID" value="GER27414.1"/>
    <property type="molecule type" value="Genomic_DNA"/>
</dbReference>
<dbReference type="AlphaFoldDB" id="A0A5A7P4E0"/>
<evidence type="ECO:0000313" key="2">
    <source>
        <dbReference type="Proteomes" id="UP000325081"/>
    </source>
</evidence>
<sequence>MAEATFSVTNTAPIGRPPAKGLARVIMSGYTWKASWAQRDNCNCYNGDFGAFTALRITKTIETPSIVTRSTHGLQEFLGCTVNAAFPLNWLHKHSCNLPTLNKLYCRLSVSIVQESDSRHYGLERLPVMLFACQR</sequence>
<evidence type="ECO:0000313" key="1">
    <source>
        <dbReference type="EMBL" id="GER27414.1"/>
    </source>
</evidence>